<feature type="compositionally biased region" description="Polar residues" evidence="1">
    <location>
        <begin position="176"/>
        <end position="187"/>
    </location>
</feature>
<dbReference type="InterPro" id="IPR036864">
    <property type="entry name" value="Zn2-C6_fun-type_DNA-bd_sf"/>
</dbReference>
<keyword evidence="4" id="KW-1185">Reference proteome</keyword>
<dbReference type="InterPro" id="IPR001138">
    <property type="entry name" value="Zn2Cys6_DnaBD"/>
</dbReference>
<dbReference type="Proteomes" id="UP001050691">
    <property type="component" value="Unassembled WGS sequence"/>
</dbReference>
<dbReference type="EMBL" id="BPWL01000011">
    <property type="protein sequence ID" value="GJJ15925.1"/>
    <property type="molecule type" value="Genomic_DNA"/>
</dbReference>
<dbReference type="GO" id="GO:0000981">
    <property type="term" value="F:DNA-binding transcription factor activity, RNA polymerase II-specific"/>
    <property type="evidence" value="ECO:0007669"/>
    <property type="project" value="InterPro"/>
</dbReference>
<evidence type="ECO:0000313" key="4">
    <source>
        <dbReference type="Proteomes" id="UP001050691"/>
    </source>
</evidence>
<feature type="domain" description="Zn(2)-C6 fungal-type" evidence="2">
    <location>
        <begin position="222"/>
        <end position="255"/>
    </location>
</feature>
<dbReference type="AlphaFoldDB" id="A0AAV5AVM4"/>
<reference evidence="3" key="1">
    <citation type="submission" date="2021-10" db="EMBL/GenBank/DDBJ databases">
        <title>De novo Genome Assembly of Clathrus columnatus (Basidiomycota, Fungi) Using Illumina and Nanopore Sequence Data.</title>
        <authorList>
            <person name="Ogiso-Tanaka E."/>
            <person name="Itagaki H."/>
            <person name="Hosoya T."/>
            <person name="Hosaka K."/>
        </authorList>
    </citation>
    <scope>NUCLEOTIDE SEQUENCE</scope>
    <source>
        <strain evidence="3">MO-923</strain>
    </source>
</reference>
<comment type="caution">
    <text evidence="3">The sequence shown here is derived from an EMBL/GenBank/DDBJ whole genome shotgun (WGS) entry which is preliminary data.</text>
</comment>
<sequence length="371" mass="42558">MEEANKLLELTRGLEHRVTRYRAYAGRNTTVILDLFPAHFRLTTLLYKFMNPCGGTLSLSTAPTTFEARVKWAINNRQVYTFNDTVELNVSVPKVATDDDEEEIGDIQKKYERRYRLKKEEKAKALEEEKKKELERRMEEERKKEMEKRMEEAKRREMEAQKALEKTKEEKEKLQNNVKSSISGSSQLKRKSDNNDTTAPPSKVSKSATKSTQRYGHRYYPPCDQCEDRDIACHKQIPVQNSCYACNKANIICSFPKKNYREGKSPSSSSEEVLPVSTNLRRSARLNSDSVTENLQSLNDKFSTLITTIESMHTTIRTGFDNFHRTLMQLGEITHLSDNTNTSSTIDNTNQVQDVLKTSAVGKVSVNGKME</sequence>
<accession>A0AAV5AVM4</accession>
<evidence type="ECO:0000259" key="2">
    <source>
        <dbReference type="PROSITE" id="PS50048"/>
    </source>
</evidence>
<organism evidence="3 4">
    <name type="scientific">Clathrus columnatus</name>
    <dbReference type="NCBI Taxonomy" id="1419009"/>
    <lineage>
        <taxon>Eukaryota</taxon>
        <taxon>Fungi</taxon>
        <taxon>Dikarya</taxon>
        <taxon>Basidiomycota</taxon>
        <taxon>Agaricomycotina</taxon>
        <taxon>Agaricomycetes</taxon>
        <taxon>Phallomycetidae</taxon>
        <taxon>Phallales</taxon>
        <taxon>Clathraceae</taxon>
        <taxon>Clathrus</taxon>
    </lineage>
</organism>
<name>A0AAV5AVM4_9AGAM</name>
<dbReference type="SUPFAM" id="SSF57701">
    <property type="entry name" value="Zn2/Cys6 DNA-binding domain"/>
    <property type="match status" value="1"/>
</dbReference>
<gene>
    <name evidence="3" type="ORF">Clacol_010204</name>
</gene>
<feature type="compositionally biased region" description="Basic and acidic residues" evidence="1">
    <location>
        <begin position="126"/>
        <end position="174"/>
    </location>
</feature>
<proteinExistence type="predicted"/>
<dbReference type="GO" id="GO:0008270">
    <property type="term" value="F:zinc ion binding"/>
    <property type="evidence" value="ECO:0007669"/>
    <property type="project" value="InterPro"/>
</dbReference>
<evidence type="ECO:0000313" key="3">
    <source>
        <dbReference type="EMBL" id="GJJ15925.1"/>
    </source>
</evidence>
<feature type="compositionally biased region" description="Polar residues" evidence="1">
    <location>
        <begin position="195"/>
        <end position="214"/>
    </location>
</feature>
<dbReference type="PROSITE" id="PS50048">
    <property type="entry name" value="ZN2_CY6_FUNGAL_2"/>
    <property type="match status" value="1"/>
</dbReference>
<evidence type="ECO:0000256" key="1">
    <source>
        <dbReference type="SAM" id="MobiDB-lite"/>
    </source>
</evidence>
<protein>
    <recommendedName>
        <fullName evidence="2">Zn(2)-C6 fungal-type domain-containing protein</fullName>
    </recommendedName>
</protein>
<feature type="region of interest" description="Disordered" evidence="1">
    <location>
        <begin position="126"/>
        <end position="217"/>
    </location>
</feature>